<comment type="caution">
    <text evidence="1">The sequence shown here is derived from an EMBL/GenBank/DDBJ whole genome shotgun (WGS) entry which is preliminary data.</text>
</comment>
<dbReference type="EMBL" id="JAFLNM010000001">
    <property type="protein sequence ID" value="MBO0340898.1"/>
    <property type="molecule type" value="Genomic_DNA"/>
</dbReference>
<gene>
    <name evidence="1" type="ORF">J0654_04540</name>
</gene>
<accession>A0ABS3FCY0</accession>
<keyword evidence="2" id="KW-1185">Reference proteome</keyword>
<protein>
    <recommendedName>
        <fullName evidence="3">Bacteriocin</fullName>
    </recommendedName>
</protein>
<evidence type="ECO:0000313" key="2">
    <source>
        <dbReference type="Proteomes" id="UP000664807"/>
    </source>
</evidence>
<evidence type="ECO:0008006" key="3">
    <source>
        <dbReference type="Google" id="ProtNLM"/>
    </source>
</evidence>
<reference evidence="1 2" key="1">
    <citation type="submission" date="2021-03" db="EMBL/GenBank/DDBJ databases">
        <title>Muricauda lutimaris sp. nov. and Muricauda ruestringensis sp. nov, two marine members of the Flavobacteriaceae isolated from deep sea sediments of Western Pacific.</title>
        <authorList>
            <person name="Zhao S."/>
            <person name="Liu R."/>
        </authorList>
    </citation>
    <scope>NUCLEOTIDE SEQUENCE [LARGE SCALE GENOMIC DNA]</scope>
    <source>
        <strain evidence="1 2">BC31-3-A3</strain>
    </source>
</reference>
<name>A0ABS3FCY0_9FLAO</name>
<dbReference type="Proteomes" id="UP000664807">
    <property type="component" value="Unassembled WGS sequence"/>
</dbReference>
<dbReference type="RefSeq" id="WP_207026467.1">
    <property type="nucleotide sequence ID" value="NZ_JAFLNM010000001.1"/>
</dbReference>
<evidence type="ECO:0000313" key="1">
    <source>
        <dbReference type="EMBL" id="MBO0340898.1"/>
    </source>
</evidence>
<sequence>MKNLEIYGVQEISDSLKTSTQGGTWLGEAVGKFLGAAAKYSGPYGASYFLVDYTISQM</sequence>
<organism evidence="1 2">
    <name type="scientific">Flagellimonas profundi</name>
    <dbReference type="NCBI Taxonomy" id="2915620"/>
    <lineage>
        <taxon>Bacteria</taxon>
        <taxon>Pseudomonadati</taxon>
        <taxon>Bacteroidota</taxon>
        <taxon>Flavobacteriia</taxon>
        <taxon>Flavobacteriales</taxon>
        <taxon>Flavobacteriaceae</taxon>
        <taxon>Flagellimonas</taxon>
    </lineage>
</organism>
<proteinExistence type="predicted"/>